<dbReference type="InterPro" id="IPR036396">
    <property type="entry name" value="Cyt_P450_sf"/>
</dbReference>
<keyword evidence="10" id="KW-1185">Reference proteome</keyword>
<dbReference type="EMBL" id="VFPG01000002">
    <property type="protein sequence ID" value="TQM25365.1"/>
    <property type="molecule type" value="Genomic_DNA"/>
</dbReference>
<dbReference type="Pfam" id="PF00067">
    <property type="entry name" value="p450"/>
    <property type="match status" value="1"/>
</dbReference>
<keyword evidence="5 8" id="KW-0560">Oxidoreductase</keyword>
<keyword evidence="4 8" id="KW-0479">Metal-binding</keyword>
<proteinExistence type="inferred from homology"/>
<name>A0A543EUW5_9NOCA</name>
<evidence type="ECO:0000256" key="1">
    <source>
        <dbReference type="ARBA" id="ARBA00001971"/>
    </source>
</evidence>
<keyword evidence="6 8" id="KW-0408">Iron</keyword>
<organism evidence="9 10">
    <name type="scientific">Nocardia bhagyanarayanae</name>
    <dbReference type="NCBI Taxonomy" id="1215925"/>
    <lineage>
        <taxon>Bacteria</taxon>
        <taxon>Bacillati</taxon>
        <taxon>Actinomycetota</taxon>
        <taxon>Actinomycetes</taxon>
        <taxon>Mycobacteriales</taxon>
        <taxon>Nocardiaceae</taxon>
        <taxon>Nocardia</taxon>
    </lineage>
</organism>
<protein>
    <submittedName>
        <fullName evidence="9">Cytochrome P450</fullName>
    </submittedName>
</protein>
<dbReference type="PRINTS" id="PR00359">
    <property type="entry name" value="BP450"/>
</dbReference>
<evidence type="ECO:0000256" key="3">
    <source>
        <dbReference type="ARBA" id="ARBA00022617"/>
    </source>
</evidence>
<keyword evidence="7 8" id="KW-0503">Monooxygenase</keyword>
<dbReference type="GO" id="GO:0008395">
    <property type="term" value="F:steroid hydroxylase activity"/>
    <property type="evidence" value="ECO:0007669"/>
    <property type="project" value="TreeGrafter"/>
</dbReference>
<dbReference type="InterPro" id="IPR001128">
    <property type="entry name" value="Cyt_P450"/>
</dbReference>
<dbReference type="RefSeq" id="WP_141812098.1">
    <property type="nucleotide sequence ID" value="NZ_VFPG01000002.1"/>
</dbReference>
<dbReference type="PROSITE" id="PS00086">
    <property type="entry name" value="CYTOCHROME_P450"/>
    <property type="match status" value="1"/>
</dbReference>
<comment type="cofactor">
    <cofactor evidence="1">
        <name>heme</name>
        <dbReference type="ChEBI" id="CHEBI:30413"/>
    </cofactor>
</comment>
<evidence type="ECO:0000313" key="9">
    <source>
        <dbReference type="EMBL" id="TQM25365.1"/>
    </source>
</evidence>
<evidence type="ECO:0000256" key="4">
    <source>
        <dbReference type="ARBA" id="ARBA00022723"/>
    </source>
</evidence>
<dbReference type="InterPro" id="IPR002397">
    <property type="entry name" value="Cyt_P450_B"/>
</dbReference>
<keyword evidence="3 8" id="KW-0349">Heme</keyword>
<dbReference type="Gene3D" id="1.10.630.10">
    <property type="entry name" value="Cytochrome P450"/>
    <property type="match status" value="1"/>
</dbReference>
<gene>
    <name evidence="9" type="ORF">FB390_5513</name>
</gene>
<evidence type="ECO:0000256" key="6">
    <source>
        <dbReference type="ARBA" id="ARBA00023004"/>
    </source>
</evidence>
<dbReference type="InterPro" id="IPR017972">
    <property type="entry name" value="Cyt_P450_CS"/>
</dbReference>
<evidence type="ECO:0000256" key="7">
    <source>
        <dbReference type="ARBA" id="ARBA00023033"/>
    </source>
</evidence>
<dbReference type="GO" id="GO:0005506">
    <property type="term" value="F:iron ion binding"/>
    <property type="evidence" value="ECO:0007669"/>
    <property type="project" value="InterPro"/>
</dbReference>
<dbReference type="GO" id="GO:0020037">
    <property type="term" value="F:heme binding"/>
    <property type="evidence" value="ECO:0007669"/>
    <property type="project" value="InterPro"/>
</dbReference>
<dbReference type="OrthoDB" id="502624at2"/>
<dbReference type="AlphaFoldDB" id="A0A543EUW5"/>
<dbReference type="GO" id="GO:0006707">
    <property type="term" value="P:cholesterol catabolic process"/>
    <property type="evidence" value="ECO:0007669"/>
    <property type="project" value="TreeGrafter"/>
</dbReference>
<evidence type="ECO:0000313" key="10">
    <source>
        <dbReference type="Proteomes" id="UP000316331"/>
    </source>
</evidence>
<dbReference type="Proteomes" id="UP000316331">
    <property type="component" value="Unassembled WGS sequence"/>
</dbReference>
<dbReference type="PANTHER" id="PTHR46696:SF4">
    <property type="entry name" value="BIOTIN BIOSYNTHESIS CYTOCHROME P450"/>
    <property type="match status" value="1"/>
</dbReference>
<sequence>MTRTVNEIDLFDPESLDDPYPLYQRLRDTAPVHRVDGTDFYLVSRWDLVVEATTRLADFSSHLTAALVRQPDGSAAVFDMDGEGQAVHVLATADDPEHLRHRKLVLPTLVAKRVRALEPAMAANARRLWVEGVRGGRVEWMAAMADRLPMTMVANLIGLPAADIPQLVEWGYGSTELLGGVLTTDRLGVVITAATELAAYLHRAFTAACVAPGDDLLGDLARACASGDLEPHVAALLLVQLVGAGGESTAGLIGNAVRLLATDPGLQQRLRAEPDLLPGFLEEVLRLESPFRAHHRHVVADTTLGGVDLPAGAHLLLLWGAANRDPAIFPEADLLRLDRAVQRGHLAFGKGVHFCVGAALARLEARVALETLLGTTESFELAPEPDAAQWVPSIFVRRHARLELVLH</sequence>
<accession>A0A543EUW5</accession>
<comment type="caution">
    <text evidence="9">The sequence shown here is derived from an EMBL/GenBank/DDBJ whole genome shotgun (WGS) entry which is preliminary data.</text>
</comment>
<evidence type="ECO:0000256" key="2">
    <source>
        <dbReference type="ARBA" id="ARBA00010617"/>
    </source>
</evidence>
<reference evidence="9 10" key="1">
    <citation type="submission" date="2019-06" db="EMBL/GenBank/DDBJ databases">
        <title>Sequencing the genomes of 1000 actinobacteria strains.</title>
        <authorList>
            <person name="Klenk H.-P."/>
        </authorList>
    </citation>
    <scope>NUCLEOTIDE SEQUENCE [LARGE SCALE GENOMIC DNA]</scope>
    <source>
        <strain evidence="9 10">DSM 103495</strain>
    </source>
</reference>
<comment type="similarity">
    <text evidence="2 8">Belongs to the cytochrome P450 family.</text>
</comment>
<evidence type="ECO:0000256" key="8">
    <source>
        <dbReference type="RuleBase" id="RU000461"/>
    </source>
</evidence>
<dbReference type="GO" id="GO:0036199">
    <property type="term" value="F:cholest-4-en-3-one 26-monooxygenase activity"/>
    <property type="evidence" value="ECO:0007669"/>
    <property type="project" value="TreeGrafter"/>
</dbReference>
<dbReference type="SUPFAM" id="SSF48264">
    <property type="entry name" value="Cytochrome P450"/>
    <property type="match status" value="1"/>
</dbReference>
<dbReference type="PANTHER" id="PTHR46696">
    <property type="entry name" value="P450, PUTATIVE (EUROFUNG)-RELATED"/>
    <property type="match status" value="1"/>
</dbReference>
<evidence type="ECO:0000256" key="5">
    <source>
        <dbReference type="ARBA" id="ARBA00023002"/>
    </source>
</evidence>